<dbReference type="InterPro" id="IPR052392">
    <property type="entry name" value="Kelch-BTB_domain-containing"/>
</dbReference>
<dbReference type="Pfam" id="PF01344">
    <property type="entry name" value="Kelch_1"/>
    <property type="match status" value="2"/>
</dbReference>
<dbReference type="InParanoid" id="E8QZZ1"/>
<sequence length="560" mass="60249">MFARRILATSTLVFLLTGLGAFPASAHFLWITYEASSDPSKPATIHAFLSETSAPDLPEFKKYVRNARLTVRDRPVVLSEGEETWIASWSGAAPAVIDGECDLGVMTRGKENGPIRLFYTARAQTVPLKEDAEEKATGLRVALVKSDGGPAVARVWFNGKPAAKAEVKVLHNDGDVCELVTDDEGRVTVENLDQGNIALLVKWPDGQAGELDGKAFQETRHYATLTVFPATDATNPDATAKALATLPEPTNSFGAATLDGFLYVYGGHIDRTHYYHRGTTTNGFYRFNLKGGTAWETLPSPEGPGLQGVALVSDGRYLYRVGGMSAHNEKGMPQDLRSVADVLRFDPTTRTWTALTPMPEPRSTHDAVVADGFLYVVGGWTMPGGDSTAAEFVQTALRLKLDDPGNPWESLGEQPFRRRALAAASLEGSIYVIGGLNEDMEVERRVDRYDVATGVWSQVADLPGSKLEGFAPSAFAVQGRLYVVGRDGVMVRLSKDGSTWEAVGSLRTPRITHRLVPTGLNPAGLLVVGGTVNSRPCDSVELLPLPVEPSPATVAANPAD</sequence>
<dbReference type="STRING" id="575540.Isop_3711"/>
<dbReference type="AlphaFoldDB" id="E8QZZ1"/>
<dbReference type="Gene3D" id="2.120.10.80">
    <property type="entry name" value="Kelch-type beta propeller"/>
    <property type="match status" value="2"/>
</dbReference>
<proteinExistence type="predicted"/>
<reference evidence="1 2" key="2">
    <citation type="journal article" date="2011" name="Stand. Genomic Sci.">
        <title>Complete genome sequence of Isosphaera pallida type strain (IS1B).</title>
        <authorList>
            <consortium name="US DOE Joint Genome Institute (JGI-PGF)"/>
            <person name="Goker M."/>
            <person name="Cleland D."/>
            <person name="Saunders E."/>
            <person name="Lapidus A."/>
            <person name="Nolan M."/>
            <person name="Lucas S."/>
            <person name="Hammon N."/>
            <person name="Deshpande S."/>
            <person name="Cheng J.F."/>
            <person name="Tapia R."/>
            <person name="Han C."/>
            <person name="Goodwin L."/>
            <person name="Pitluck S."/>
            <person name="Liolios K."/>
            <person name="Pagani I."/>
            <person name="Ivanova N."/>
            <person name="Mavromatis K."/>
            <person name="Pati A."/>
            <person name="Chen A."/>
            <person name="Palaniappan K."/>
            <person name="Land M."/>
            <person name="Hauser L."/>
            <person name="Chang Y.J."/>
            <person name="Jeffries C.D."/>
            <person name="Detter J.C."/>
            <person name="Beck B."/>
            <person name="Woyke T."/>
            <person name="Bristow J."/>
            <person name="Eisen J.A."/>
            <person name="Markowitz V."/>
            <person name="Hugenholtz P."/>
            <person name="Kyrpides N.C."/>
            <person name="Klenk H.P."/>
        </authorList>
    </citation>
    <scope>NUCLEOTIDE SEQUENCE [LARGE SCALE GENOMIC DNA]</scope>
    <source>
        <strain evidence="2">ATCC 43644 / DSM 9630 / IS1B</strain>
    </source>
</reference>
<dbReference type="RefSeq" id="WP_013566555.1">
    <property type="nucleotide sequence ID" value="NC_014962.1"/>
</dbReference>
<dbReference type="PANTHER" id="PTHR46375:SF3">
    <property type="entry name" value="KELCH REPEAT AND BTB DOMAIN-CONTAINING PROTEIN 13"/>
    <property type="match status" value="1"/>
</dbReference>
<dbReference type="SUPFAM" id="SSF49478">
    <property type="entry name" value="Cna protein B-type domain"/>
    <property type="match status" value="1"/>
</dbReference>
<gene>
    <name evidence="1" type="ordered locus">Isop_3711</name>
</gene>
<dbReference type="InterPro" id="IPR006652">
    <property type="entry name" value="Kelch_1"/>
</dbReference>
<dbReference type="KEGG" id="ipa:Isop_3711"/>
<dbReference type="eggNOG" id="COG3055">
    <property type="taxonomic scope" value="Bacteria"/>
</dbReference>
<dbReference type="Proteomes" id="UP000008631">
    <property type="component" value="Chromosome"/>
</dbReference>
<organism evidence="1 2">
    <name type="scientific">Isosphaera pallida (strain ATCC 43644 / DSM 9630 / IS1B)</name>
    <dbReference type="NCBI Taxonomy" id="575540"/>
    <lineage>
        <taxon>Bacteria</taxon>
        <taxon>Pseudomonadati</taxon>
        <taxon>Planctomycetota</taxon>
        <taxon>Planctomycetia</taxon>
        <taxon>Isosphaerales</taxon>
        <taxon>Isosphaeraceae</taxon>
        <taxon>Isosphaera</taxon>
    </lineage>
</organism>
<dbReference type="InterPro" id="IPR015915">
    <property type="entry name" value="Kelch-typ_b-propeller"/>
</dbReference>
<dbReference type="HOGENOM" id="CLU_490804_0_0_0"/>
<accession>E8QZZ1</accession>
<evidence type="ECO:0000313" key="2">
    <source>
        <dbReference type="Proteomes" id="UP000008631"/>
    </source>
</evidence>
<dbReference type="OrthoDB" id="232651at2"/>
<protein>
    <submittedName>
        <fullName evidence="1">Kelch repeat type 1-containing protein</fullName>
    </submittedName>
</protein>
<dbReference type="SUPFAM" id="SSF117281">
    <property type="entry name" value="Kelch motif"/>
    <property type="match status" value="1"/>
</dbReference>
<dbReference type="PANTHER" id="PTHR46375">
    <property type="entry name" value="KELCH REPEAT AND BTB DOMAIN-CONTAINING PROTEIN 13-RELATED"/>
    <property type="match status" value="1"/>
</dbReference>
<evidence type="ECO:0000313" key="1">
    <source>
        <dbReference type="EMBL" id="ADV64267.1"/>
    </source>
</evidence>
<reference key="1">
    <citation type="submission" date="2010-11" db="EMBL/GenBank/DDBJ databases">
        <title>The complete sequence of chromosome of Isophaera pallida ATCC 43644.</title>
        <authorList>
            <consortium name="US DOE Joint Genome Institute (JGI-PGF)"/>
            <person name="Lucas S."/>
            <person name="Copeland A."/>
            <person name="Lapidus A."/>
            <person name="Bruce D."/>
            <person name="Goodwin L."/>
            <person name="Pitluck S."/>
            <person name="Kyrpides N."/>
            <person name="Mavromatis K."/>
            <person name="Pagani I."/>
            <person name="Ivanova N."/>
            <person name="Saunders E."/>
            <person name="Brettin T."/>
            <person name="Detter J.C."/>
            <person name="Han C."/>
            <person name="Tapia R."/>
            <person name="Land M."/>
            <person name="Hauser L."/>
            <person name="Markowitz V."/>
            <person name="Cheng J.-F."/>
            <person name="Hugenholtz P."/>
            <person name="Woyke T."/>
            <person name="Wu D."/>
            <person name="Eisen J.A."/>
        </authorList>
    </citation>
    <scope>NUCLEOTIDE SEQUENCE</scope>
    <source>
        <strain>ATCC 43644</strain>
    </source>
</reference>
<dbReference type="EMBL" id="CP002353">
    <property type="protein sequence ID" value="ADV64267.1"/>
    <property type="molecule type" value="Genomic_DNA"/>
</dbReference>
<name>E8QZZ1_ISOPI</name>
<keyword evidence="2" id="KW-1185">Reference proteome</keyword>
<dbReference type="SMART" id="SM00612">
    <property type="entry name" value="Kelch"/>
    <property type="match status" value="3"/>
</dbReference>